<organism evidence="3 4">
    <name type="scientific">Phytohabitans flavus</name>
    <dbReference type="NCBI Taxonomy" id="1076124"/>
    <lineage>
        <taxon>Bacteria</taxon>
        <taxon>Bacillati</taxon>
        <taxon>Actinomycetota</taxon>
        <taxon>Actinomycetes</taxon>
        <taxon>Micromonosporales</taxon>
        <taxon>Micromonosporaceae</taxon>
    </lineage>
</organism>
<accession>A0A6F8XX54</accession>
<dbReference type="Gene3D" id="3.40.710.10">
    <property type="entry name" value="DD-peptidase/beta-lactamase superfamily"/>
    <property type="match status" value="1"/>
</dbReference>
<protein>
    <recommendedName>
        <fullName evidence="2">Beta-lactamase-related domain-containing protein</fullName>
    </recommendedName>
</protein>
<feature type="region of interest" description="Disordered" evidence="1">
    <location>
        <begin position="125"/>
        <end position="144"/>
    </location>
</feature>
<dbReference type="EMBL" id="AP022870">
    <property type="protein sequence ID" value="BCB78442.1"/>
    <property type="molecule type" value="Genomic_DNA"/>
</dbReference>
<sequence>MRWDRWGVGVSVLAAALGWLAGPRPAELGDESTGDAQLGSRVRALASDTTGYRGLAVAYVTSDSVRVAGLGDDGAGGAVGGDTPFEIGSIGKPLTGMLLADLIRAGTVRADEPLRDLMPTVDFADPDTAATTAEELARRPQDSH</sequence>
<dbReference type="KEGG" id="pfla:Pflav_048520"/>
<proteinExistence type="predicted"/>
<dbReference type="SUPFAM" id="SSF56601">
    <property type="entry name" value="beta-lactamase/transpeptidase-like"/>
    <property type="match status" value="1"/>
</dbReference>
<evidence type="ECO:0000313" key="3">
    <source>
        <dbReference type="EMBL" id="BCB78442.1"/>
    </source>
</evidence>
<name>A0A6F8XX54_9ACTN</name>
<feature type="compositionally biased region" description="Basic and acidic residues" evidence="1">
    <location>
        <begin position="135"/>
        <end position="144"/>
    </location>
</feature>
<dbReference type="InterPro" id="IPR012338">
    <property type="entry name" value="Beta-lactam/transpept-like"/>
</dbReference>
<dbReference type="RefSeq" id="WP_173038068.1">
    <property type="nucleotide sequence ID" value="NZ_AP022870.1"/>
</dbReference>
<feature type="domain" description="Beta-lactamase-related" evidence="2">
    <location>
        <begin position="49"/>
        <end position="137"/>
    </location>
</feature>
<reference evidence="3 4" key="1">
    <citation type="submission" date="2020-03" db="EMBL/GenBank/DDBJ databases">
        <title>Whole genome shotgun sequence of Phytohabitans flavus NBRC 107702.</title>
        <authorList>
            <person name="Komaki H."/>
            <person name="Tamura T."/>
        </authorList>
    </citation>
    <scope>NUCLEOTIDE SEQUENCE [LARGE SCALE GENOMIC DNA]</scope>
    <source>
        <strain evidence="3 4">NBRC 107702</strain>
    </source>
</reference>
<dbReference type="AlphaFoldDB" id="A0A6F8XX54"/>
<evidence type="ECO:0000259" key="2">
    <source>
        <dbReference type="Pfam" id="PF00144"/>
    </source>
</evidence>
<evidence type="ECO:0000313" key="4">
    <source>
        <dbReference type="Proteomes" id="UP000502508"/>
    </source>
</evidence>
<dbReference type="InterPro" id="IPR001466">
    <property type="entry name" value="Beta-lactam-related"/>
</dbReference>
<evidence type="ECO:0000256" key="1">
    <source>
        <dbReference type="SAM" id="MobiDB-lite"/>
    </source>
</evidence>
<gene>
    <name evidence="3" type="ORF">Pflav_048520</name>
</gene>
<dbReference type="Proteomes" id="UP000502508">
    <property type="component" value="Chromosome"/>
</dbReference>
<reference evidence="3 4" key="2">
    <citation type="submission" date="2020-03" db="EMBL/GenBank/DDBJ databases">
        <authorList>
            <person name="Ichikawa N."/>
            <person name="Kimura A."/>
            <person name="Kitahashi Y."/>
            <person name="Uohara A."/>
        </authorList>
    </citation>
    <scope>NUCLEOTIDE SEQUENCE [LARGE SCALE GENOMIC DNA]</scope>
    <source>
        <strain evidence="3 4">NBRC 107702</strain>
    </source>
</reference>
<keyword evidence="4" id="KW-1185">Reference proteome</keyword>
<dbReference type="Pfam" id="PF00144">
    <property type="entry name" value="Beta-lactamase"/>
    <property type="match status" value="1"/>
</dbReference>